<dbReference type="RefSeq" id="WP_377304144.1">
    <property type="nucleotide sequence ID" value="NZ_JBHSMK010000004.1"/>
</dbReference>
<accession>A0ABW0JL31</accession>
<proteinExistence type="predicted"/>
<dbReference type="EMBL" id="JBHSMK010000004">
    <property type="protein sequence ID" value="MFC5436599.1"/>
    <property type="molecule type" value="Genomic_DNA"/>
</dbReference>
<comment type="caution">
    <text evidence="1">The sequence shown here is derived from an EMBL/GenBank/DDBJ whole genome shotgun (WGS) entry which is preliminary data.</text>
</comment>
<organism evidence="1 2">
    <name type="scientific">Rhodanobacter umsongensis</name>
    <dbReference type="NCBI Taxonomy" id="633153"/>
    <lineage>
        <taxon>Bacteria</taxon>
        <taxon>Pseudomonadati</taxon>
        <taxon>Pseudomonadota</taxon>
        <taxon>Gammaproteobacteria</taxon>
        <taxon>Lysobacterales</taxon>
        <taxon>Rhodanobacteraceae</taxon>
        <taxon>Rhodanobacter</taxon>
    </lineage>
</organism>
<gene>
    <name evidence="1" type="ORF">ACFPME_08520</name>
</gene>
<protein>
    <submittedName>
        <fullName evidence="1">Uncharacterized protein</fullName>
    </submittedName>
</protein>
<dbReference type="Proteomes" id="UP001596013">
    <property type="component" value="Unassembled WGS sequence"/>
</dbReference>
<reference evidence="2" key="1">
    <citation type="journal article" date="2019" name="Int. J. Syst. Evol. Microbiol.">
        <title>The Global Catalogue of Microorganisms (GCM) 10K type strain sequencing project: providing services to taxonomists for standard genome sequencing and annotation.</title>
        <authorList>
            <consortium name="The Broad Institute Genomics Platform"/>
            <consortium name="The Broad Institute Genome Sequencing Center for Infectious Disease"/>
            <person name="Wu L."/>
            <person name="Ma J."/>
        </authorList>
    </citation>
    <scope>NUCLEOTIDE SEQUENCE [LARGE SCALE GENOMIC DNA]</scope>
    <source>
        <strain evidence="2">JCM 17130</strain>
    </source>
</reference>
<name>A0ABW0JL31_9GAMM</name>
<evidence type="ECO:0000313" key="2">
    <source>
        <dbReference type="Proteomes" id="UP001596013"/>
    </source>
</evidence>
<evidence type="ECO:0000313" key="1">
    <source>
        <dbReference type="EMBL" id="MFC5436599.1"/>
    </source>
</evidence>
<keyword evidence="2" id="KW-1185">Reference proteome</keyword>
<sequence length="60" mass="6818">MNSIWKDLLFLHGHLVHKEDLTWSAEADTEADRDKARASQVQAAVVKCCMSVWPRLVGPR</sequence>